<dbReference type="InterPro" id="IPR011024">
    <property type="entry name" value="G_crystallin-like"/>
</dbReference>
<dbReference type="InterPro" id="IPR001064">
    <property type="entry name" value="Beta/gamma_crystallin"/>
</dbReference>
<feature type="domain" description="Beta/gamma crystallin 'Greek key'" evidence="3">
    <location>
        <begin position="222"/>
        <end position="264"/>
    </location>
</feature>
<reference evidence="5" key="1">
    <citation type="submission" date="2025-08" db="UniProtKB">
        <authorList>
            <consortium name="RefSeq"/>
        </authorList>
    </citation>
    <scope>IDENTIFICATION</scope>
    <source>
        <tissue evidence="5">Gonad</tissue>
    </source>
</reference>
<dbReference type="SMART" id="SM00247">
    <property type="entry name" value="XTALbg"/>
    <property type="match status" value="4"/>
</dbReference>
<gene>
    <name evidence="5" type="primary">LOC109468425</name>
</gene>
<name>A0A6P4YUC0_BRABE</name>
<dbReference type="PANTHER" id="PTHR11818:SF42">
    <property type="entry name" value="VOLTAGE-GATED HYDROGEN CHANNEL 1"/>
    <property type="match status" value="1"/>
</dbReference>
<evidence type="ECO:0000313" key="4">
    <source>
        <dbReference type="Proteomes" id="UP000515135"/>
    </source>
</evidence>
<sequence>MSAMKTIKLFENADFAGEERVFLCAGPYRDIPSVDAGKCSSIVVESGTWILYEDKDYMGKAYILTKGQYSNPAKWTGSGGTISCVRCVGDDTLTLFEHSNFNGRACTLTGQAPNLTRVRFNDKASSAIVTGKFTWQVCEDEDFGGRKWDLKPGSYPDPAGMGGHDVLSSARPCQENPGIELFEHTDFKGQSVSCGHTGTLVEVGWLGGGFNNKCSSIKVHQGTWVVYEHINFRGKAHVLKPGEYSDCTKWQGEEDTITSVRSVPGNALVLFGGDDFSSYSALPLVESHGNFADLGFDDKASSAIVTGGDWEVYEDSSFGGKQWKLSPGQYTSLATLGCNDKLSSAKRL</sequence>
<organism evidence="4 5">
    <name type="scientific">Branchiostoma belcheri</name>
    <name type="common">Amphioxus</name>
    <dbReference type="NCBI Taxonomy" id="7741"/>
    <lineage>
        <taxon>Eukaryota</taxon>
        <taxon>Metazoa</taxon>
        <taxon>Chordata</taxon>
        <taxon>Cephalochordata</taxon>
        <taxon>Leptocardii</taxon>
        <taxon>Amphioxiformes</taxon>
        <taxon>Branchiostomatidae</taxon>
        <taxon>Branchiostoma</taxon>
    </lineage>
</organism>
<keyword evidence="2" id="KW-0677">Repeat</keyword>
<feature type="domain" description="Beta/gamma crystallin 'Greek key'" evidence="3">
    <location>
        <begin position="47"/>
        <end position="89"/>
    </location>
</feature>
<evidence type="ECO:0000313" key="5">
    <source>
        <dbReference type="RefSeq" id="XP_019622232.1"/>
    </source>
</evidence>
<evidence type="ECO:0000256" key="2">
    <source>
        <dbReference type="ARBA" id="ARBA00022737"/>
    </source>
</evidence>
<accession>A0A6P4YUC0</accession>
<dbReference type="GeneID" id="109468425"/>
<dbReference type="PANTHER" id="PTHR11818">
    <property type="entry name" value="BETA/GAMMA CRYSTALLIN"/>
    <property type="match status" value="1"/>
</dbReference>
<keyword evidence="4" id="KW-1185">Reference proteome</keyword>
<dbReference type="Gene3D" id="2.60.20.10">
    <property type="entry name" value="Crystallins"/>
    <property type="match status" value="4"/>
</dbReference>
<dbReference type="OrthoDB" id="8407241at2759"/>
<protein>
    <submittedName>
        <fullName evidence="5">Absent in melanoma 1 protein-like</fullName>
    </submittedName>
</protein>
<dbReference type="PROSITE" id="PS50915">
    <property type="entry name" value="CRYSTALLIN_BETA_GAMMA"/>
    <property type="match status" value="3"/>
</dbReference>
<dbReference type="Pfam" id="PF00030">
    <property type="entry name" value="Crystall"/>
    <property type="match status" value="4"/>
</dbReference>
<comment type="similarity">
    <text evidence="1">Belongs to the beta/gamma-crystallin family.</text>
</comment>
<dbReference type="RefSeq" id="XP_019622232.1">
    <property type="nucleotide sequence ID" value="XM_019766673.1"/>
</dbReference>
<dbReference type="AlphaFoldDB" id="A0A6P4YUC0"/>
<feature type="domain" description="Beta/gamma crystallin 'Greek key'" evidence="3">
    <location>
        <begin position="308"/>
        <end position="348"/>
    </location>
</feature>
<dbReference type="KEGG" id="bbel:109468425"/>
<dbReference type="Proteomes" id="UP000515135">
    <property type="component" value="Unplaced"/>
</dbReference>
<evidence type="ECO:0000256" key="1">
    <source>
        <dbReference type="ARBA" id="ARBA00009646"/>
    </source>
</evidence>
<evidence type="ECO:0000259" key="3">
    <source>
        <dbReference type="PROSITE" id="PS50915"/>
    </source>
</evidence>
<dbReference type="SUPFAM" id="SSF49695">
    <property type="entry name" value="gamma-Crystallin-like"/>
    <property type="match status" value="2"/>
</dbReference>
<dbReference type="PRINTS" id="PR01367">
    <property type="entry name" value="BGCRYSTALLIN"/>
</dbReference>
<dbReference type="InterPro" id="IPR050252">
    <property type="entry name" value="Beta/Gamma-Crystallin"/>
</dbReference>
<proteinExistence type="inferred from homology"/>